<name>A0A2C5ZIU8_9HYPO</name>
<gene>
    <name evidence="1" type="ORF">CDD82_2230</name>
</gene>
<evidence type="ECO:0000313" key="2">
    <source>
        <dbReference type="Proteomes" id="UP000224854"/>
    </source>
</evidence>
<protein>
    <submittedName>
        <fullName evidence="1">Uncharacterized protein</fullName>
    </submittedName>
</protein>
<dbReference type="EMBL" id="NJEU01000178">
    <property type="protein sequence ID" value="PHH79672.1"/>
    <property type="molecule type" value="Genomic_DNA"/>
</dbReference>
<accession>A0A2C5ZIU8</accession>
<evidence type="ECO:0000313" key="1">
    <source>
        <dbReference type="EMBL" id="PHH79672.1"/>
    </source>
</evidence>
<comment type="caution">
    <text evidence="1">The sequence shown here is derived from an EMBL/GenBank/DDBJ whole genome shotgun (WGS) entry which is preliminary data.</text>
</comment>
<keyword evidence="2" id="KW-1185">Reference proteome</keyword>
<sequence length="182" mass="19792">MAFQHGVLERENGAVDIGQRIQPDCAATRPVNACHRMSYSMSGGKDVCGEMAKMNKALKPETDMWSGKPQVEVDEGKRCGRVGNALHSNREPKGLEQHMAPVWAIHDGSVASQIPMTTSVRNVNAGVAQAPFAGEKASIKYRDNSVVDVDPRAEQLLLDHGQAYQLLSQTLQKSGSFQSQMS</sequence>
<dbReference type="AlphaFoldDB" id="A0A2C5ZIU8"/>
<proteinExistence type="predicted"/>
<organism evidence="1 2">
    <name type="scientific">Ophiocordyceps australis</name>
    <dbReference type="NCBI Taxonomy" id="1399860"/>
    <lineage>
        <taxon>Eukaryota</taxon>
        <taxon>Fungi</taxon>
        <taxon>Dikarya</taxon>
        <taxon>Ascomycota</taxon>
        <taxon>Pezizomycotina</taxon>
        <taxon>Sordariomycetes</taxon>
        <taxon>Hypocreomycetidae</taxon>
        <taxon>Hypocreales</taxon>
        <taxon>Ophiocordycipitaceae</taxon>
        <taxon>Ophiocordyceps</taxon>
    </lineage>
</organism>
<dbReference type="Proteomes" id="UP000224854">
    <property type="component" value="Unassembled WGS sequence"/>
</dbReference>
<reference evidence="1 2" key="1">
    <citation type="submission" date="2017-06" db="EMBL/GenBank/DDBJ databases">
        <title>Ant-infecting Ophiocordyceps genomes reveal a high diversity of potential behavioral manipulation genes and a possible major role for enterotoxins.</title>
        <authorList>
            <person name="De Bekker C."/>
            <person name="Evans H.C."/>
            <person name="Brachmann A."/>
            <person name="Hughes D.P."/>
        </authorList>
    </citation>
    <scope>NUCLEOTIDE SEQUENCE [LARGE SCALE GENOMIC DNA]</scope>
    <source>
        <strain evidence="1 2">1348a</strain>
    </source>
</reference>